<dbReference type="FunFam" id="1.10.630.10:FF:000018">
    <property type="entry name" value="Cytochrome P450 monooxygenase"/>
    <property type="match status" value="1"/>
</dbReference>
<dbReference type="InterPro" id="IPR002397">
    <property type="entry name" value="Cyt_P450_B"/>
</dbReference>
<dbReference type="AlphaFoldDB" id="A0A7W7C882"/>
<evidence type="ECO:0000256" key="2">
    <source>
        <dbReference type="ARBA" id="ARBA00022617"/>
    </source>
</evidence>
<dbReference type="InterPro" id="IPR001128">
    <property type="entry name" value="Cyt_P450"/>
</dbReference>
<dbReference type="EMBL" id="JACHMH010000001">
    <property type="protein sequence ID" value="MBB4676333.1"/>
    <property type="molecule type" value="Genomic_DNA"/>
</dbReference>
<dbReference type="PROSITE" id="PS00086">
    <property type="entry name" value="CYTOCHROME_P450"/>
    <property type="match status" value="1"/>
</dbReference>
<accession>A0A7W7C882</accession>
<dbReference type="InterPro" id="IPR036396">
    <property type="entry name" value="Cyt_P450_sf"/>
</dbReference>
<evidence type="ECO:0000256" key="1">
    <source>
        <dbReference type="ARBA" id="ARBA00010617"/>
    </source>
</evidence>
<dbReference type="GO" id="GO:0016705">
    <property type="term" value="F:oxidoreductase activity, acting on paired donors, with incorporation or reduction of molecular oxygen"/>
    <property type="evidence" value="ECO:0007669"/>
    <property type="project" value="InterPro"/>
</dbReference>
<dbReference type="CDD" id="cd11031">
    <property type="entry name" value="Cyp158A-like"/>
    <property type="match status" value="1"/>
</dbReference>
<sequence>MSRIRLPFGGRDGQPAEAWLATRHADVRQVLGDHRFSMARAMDPATPRVEPLPLRPGPLLTMDPPEHTRIRRLVAKEFTMRRVEKLRPHTEKHVAQFLDEMAAHGQPADLVQHLSLPLPITMICELLGVPYAERHRFRTFSDVLTATTAHTPAEINHAWGELEGYLGELIAQRRADPTDDLLGALVLARDEGDRLTEDELVRVGLNLLIAGHETTASQIGNFSYTLLSQRELYEQLVEDPALVPTAVEELLRIIPLRSVGSFPRVAKADIEVGGVLVREGEAVLINVGQANRDPRVFEQPQLRDLAREHNPHLAFGHGVHHCLGALLARMELQLVLAALVSRFPGLRLAVPATEIPWKPGLLARQPLSLPVAW</sequence>
<evidence type="ECO:0000256" key="5">
    <source>
        <dbReference type="ARBA" id="ARBA00023004"/>
    </source>
</evidence>
<dbReference type="PRINTS" id="PR00385">
    <property type="entry name" value="P450"/>
</dbReference>
<dbReference type="GO" id="GO:0020037">
    <property type="term" value="F:heme binding"/>
    <property type="evidence" value="ECO:0007669"/>
    <property type="project" value="InterPro"/>
</dbReference>
<keyword evidence="3 7" id="KW-0479">Metal-binding</keyword>
<organism evidence="8 9">
    <name type="scientific">Crossiella cryophila</name>
    <dbReference type="NCBI Taxonomy" id="43355"/>
    <lineage>
        <taxon>Bacteria</taxon>
        <taxon>Bacillati</taxon>
        <taxon>Actinomycetota</taxon>
        <taxon>Actinomycetes</taxon>
        <taxon>Pseudonocardiales</taxon>
        <taxon>Pseudonocardiaceae</taxon>
        <taxon>Crossiella</taxon>
    </lineage>
</organism>
<reference evidence="8 9" key="1">
    <citation type="submission" date="2020-08" db="EMBL/GenBank/DDBJ databases">
        <title>Sequencing the genomes of 1000 actinobacteria strains.</title>
        <authorList>
            <person name="Klenk H.-P."/>
        </authorList>
    </citation>
    <scope>NUCLEOTIDE SEQUENCE [LARGE SCALE GENOMIC DNA]</scope>
    <source>
        <strain evidence="8 9">DSM 44230</strain>
    </source>
</reference>
<comment type="similarity">
    <text evidence="1 7">Belongs to the cytochrome P450 family.</text>
</comment>
<dbReference type="Gene3D" id="1.10.630.10">
    <property type="entry name" value="Cytochrome P450"/>
    <property type="match status" value="1"/>
</dbReference>
<keyword evidence="6 7" id="KW-0503">Monooxygenase</keyword>
<protein>
    <submittedName>
        <fullName evidence="8">Cytochrome P450</fullName>
    </submittedName>
</protein>
<dbReference type="SUPFAM" id="SSF48264">
    <property type="entry name" value="Cytochrome P450"/>
    <property type="match status" value="1"/>
</dbReference>
<evidence type="ECO:0000256" key="7">
    <source>
        <dbReference type="RuleBase" id="RU000461"/>
    </source>
</evidence>
<dbReference type="PANTHER" id="PTHR46696">
    <property type="entry name" value="P450, PUTATIVE (EUROFUNG)-RELATED"/>
    <property type="match status" value="1"/>
</dbReference>
<comment type="caution">
    <text evidence="8">The sequence shown here is derived from an EMBL/GenBank/DDBJ whole genome shotgun (WGS) entry which is preliminary data.</text>
</comment>
<dbReference type="PRINTS" id="PR00359">
    <property type="entry name" value="BP450"/>
</dbReference>
<evidence type="ECO:0000313" key="9">
    <source>
        <dbReference type="Proteomes" id="UP000533598"/>
    </source>
</evidence>
<name>A0A7W7C882_9PSEU</name>
<evidence type="ECO:0000313" key="8">
    <source>
        <dbReference type="EMBL" id="MBB4676333.1"/>
    </source>
</evidence>
<proteinExistence type="inferred from homology"/>
<dbReference type="PANTHER" id="PTHR46696:SF1">
    <property type="entry name" value="CYTOCHROME P450 YJIB-RELATED"/>
    <property type="match status" value="1"/>
</dbReference>
<evidence type="ECO:0000256" key="3">
    <source>
        <dbReference type="ARBA" id="ARBA00022723"/>
    </source>
</evidence>
<dbReference type="GO" id="GO:0005506">
    <property type="term" value="F:iron ion binding"/>
    <property type="evidence" value="ECO:0007669"/>
    <property type="project" value="InterPro"/>
</dbReference>
<gene>
    <name evidence="8" type="ORF">HNR67_002451</name>
</gene>
<dbReference type="InterPro" id="IPR017972">
    <property type="entry name" value="Cyt_P450_CS"/>
</dbReference>
<dbReference type="GO" id="GO:0004497">
    <property type="term" value="F:monooxygenase activity"/>
    <property type="evidence" value="ECO:0007669"/>
    <property type="project" value="UniProtKB-KW"/>
</dbReference>
<evidence type="ECO:0000256" key="6">
    <source>
        <dbReference type="ARBA" id="ARBA00023033"/>
    </source>
</evidence>
<keyword evidence="9" id="KW-1185">Reference proteome</keyword>
<keyword evidence="5 7" id="KW-0408">Iron</keyword>
<keyword evidence="4 7" id="KW-0560">Oxidoreductase</keyword>
<dbReference type="Pfam" id="PF00067">
    <property type="entry name" value="p450"/>
    <property type="match status" value="1"/>
</dbReference>
<keyword evidence="2 7" id="KW-0349">Heme</keyword>
<dbReference type="Proteomes" id="UP000533598">
    <property type="component" value="Unassembled WGS sequence"/>
</dbReference>
<evidence type="ECO:0000256" key="4">
    <source>
        <dbReference type="ARBA" id="ARBA00023002"/>
    </source>
</evidence>